<dbReference type="Pfam" id="PF01223">
    <property type="entry name" value="Endonuclease_NS"/>
    <property type="match status" value="1"/>
</dbReference>
<dbReference type="GO" id="GO:0003676">
    <property type="term" value="F:nucleic acid binding"/>
    <property type="evidence" value="ECO:0007669"/>
    <property type="project" value="InterPro"/>
</dbReference>
<dbReference type="GO" id="GO:0004519">
    <property type="term" value="F:endonuclease activity"/>
    <property type="evidence" value="ECO:0007669"/>
    <property type="project" value="UniProtKB-KW"/>
</dbReference>
<dbReference type="GO" id="GO:0016787">
    <property type="term" value="F:hydrolase activity"/>
    <property type="evidence" value="ECO:0007669"/>
    <property type="project" value="InterPro"/>
</dbReference>
<dbReference type="SUPFAM" id="SSF54060">
    <property type="entry name" value="His-Me finger endonucleases"/>
    <property type="match status" value="1"/>
</dbReference>
<reference evidence="6 7" key="1">
    <citation type="submission" date="2020-08" db="EMBL/GenBank/DDBJ databases">
        <title>Oceanospirillum sp. nov. isolated from marine sediment.</title>
        <authorList>
            <person name="Ji X."/>
        </authorList>
    </citation>
    <scope>NUCLEOTIDE SEQUENCE [LARGE SCALE GENOMIC DNA]</scope>
    <source>
        <strain evidence="6 7">D5</strain>
    </source>
</reference>
<keyword evidence="3" id="KW-0732">Signal</keyword>
<dbReference type="EMBL" id="JACJFM010000024">
    <property type="protein sequence ID" value="MBB1488167.1"/>
    <property type="molecule type" value="Genomic_DNA"/>
</dbReference>
<dbReference type="InterPro" id="IPR001604">
    <property type="entry name" value="Endo_G_ENPP1-like_dom"/>
</dbReference>
<proteinExistence type="predicted"/>
<name>A0A839IUR6_9GAMM</name>
<dbReference type="PANTHER" id="PTHR13966">
    <property type="entry name" value="ENDONUCLEASE RELATED"/>
    <property type="match status" value="1"/>
</dbReference>
<feature type="signal peptide" evidence="3">
    <location>
        <begin position="1"/>
        <end position="18"/>
    </location>
</feature>
<evidence type="ECO:0000256" key="3">
    <source>
        <dbReference type="SAM" id="SignalP"/>
    </source>
</evidence>
<dbReference type="InterPro" id="IPR044929">
    <property type="entry name" value="DNA/RNA_non-sp_Endonuclease_sf"/>
</dbReference>
<dbReference type="RefSeq" id="WP_182809938.1">
    <property type="nucleotide sequence ID" value="NZ_JACJFM010000024.1"/>
</dbReference>
<dbReference type="InterPro" id="IPR020821">
    <property type="entry name" value="ENPP1-3/EXOG-like_nuc-like"/>
</dbReference>
<dbReference type="InterPro" id="IPR040255">
    <property type="entry name" value="Non-specific_endonuclease"/>
</dbReference>
<comment type="caution">
    <text evidence="6">The sequence shown here is derived from an EMBL/GenBank/DDBJ whole genome shotgun (WGS) entry which is preliminary data.</text>
</comment>
<dbReference type="AlphaFoldDB" id="A0A839IUR6"/>
<organism evidence="6 7">
    <name type="scientific">Oceanospirillum sediminis</name>
    <dbReference type="NCBI Taxonomy" id="2760088"/>
    <lineage>
        <taxon>Bacteria</taxon>
        <taxon>Pseudomonadati</taxon>
        <taxon>Pseudomonadota</taxon>
        <taxon>Gammaproteobacteria</taxon>
        <taxon>Oceanospirillales</taxon>
        <taxon>Oceanospirillaceae</taxon>
        <taxon>Oceanospirillum</taxon>
    </lineage>
</organism>
<protein>
    <submittedName>
        <fullName evidence="6">DNA/RNA non-specific endonuclease</fullName>
    </submittedName>
</protein>
<feature type="domain" description="DNA/RNA non-specific endonuclease/pyrophosphatase/phosphodiesterase" evidence="5">
    <location>
        <begin position="30"/>
        <end position="231"/>
    </location>
</feature>
<dbReference type="PANTHER" id="PTHR13966:SF5">
    <property type="entry name" value="ENDONUCLEASE G, MITOCHONDRIAL"/>
    <property type="match status" value="1"/>
</dbReference>
<evidence type="ECO:0000313" key="7">
    <source>
        <dbReference type="Proteomes" id="UP000565262"/>
    </source>
</evidence>
<dbReference type="GO" id="GO:0046872">
    <property type="term" value="F:metal ion binding"/>
    <property type="evidence" value="ECO:0007669"/>
    <property type="project" value="UniProtKB-KW"/>
</dbReference>
<keyword evidence="6" id="KW-0378">Hydrolase</keyword>
<evidence type="ECO:0000256" key="2">
    <source>
        <dbReference type="PIRSR" id="PIRSR640255-2"/>
    </source>
</evidence>
<feature type="chain" id="PRO_5033047531" evidence="3">
    <location>
        <begin position="19"/>
        <end position="249"/>
    </location>
</feature>
<dbReference type="Gene3D" id="3.40.570.10">
    <property type="entry name" value="Extracellular Endonuclease, subunit A"/>
    <property type="match status" value="1"/>
</dbReference>
<evidence type="ECO:0000313" key="6">
    <source>
        <dbReference type="EMBL" id="MBB1488167.1"/>
    </source>
</evidence>
<dbReference type="SMART" id="SM00892">
    <property type="entry name" value="Endonuclease_NS"/>
    <property type="match status" value="1"/>
</dbReference>
<feature type="binding site" evidence="2">
    <location>
        <position position="127"/>
    </location>
    <ligand>
        <name>Mg(2+)</name>
        <dbReference type="ChEBI" id="CHEBI:18420"/>
        <note>catalytic</note>
    </ligand>
</feature>
<gene>
    <name evidence="6" type="ORF">H4O21_16315</name>
</gene>
<feature type="domain" description="ENPP1-3/EXOG-like endonuclease/phosphodiesterase" evidence="4">
    <location>
        <begin position="31"/>
        <end position="230"/>
    </location>
</feature>
<evidence type="ECO:0000259" key="5">
    <source>
        <dbReference type="SMART" id="SM00892"/>
    </source>
</evidence>
<accession>A0A839IUR6</accession>
<feature type="active site" description="Proton acceptor" evidence="1">
    <location>
        <position position="96"/>
    </location>
</feature>
<dbReference type="InterPro" id="IPR044925">
    <property type="entry name" value="His-Me_finger_sf"/>
</dbReference>
<keyword evidence="6" id="KW-0255">Endonuclease</keyword>
<evidence type="ECO:0000256" key="1">
    <source>
        <dbReference type="PIRSR" id="PIRSR640255-1"/>
    </source>
</evidence>
<dbReference type="SMART" id="SM00477">
    <property type="entry name" value="NUC"/>
    <property type="match status" value="1"/>
</dbReference>
<dbReference type="Proteomes" id="UP000565262">
    <property type="component" value="Unassembled WGS sequence"/>
</dbReference>
<keyword evidence="7" id="KW-1185">Reference proteome</keyword>
<keyword evidence="2" id="KW-0479">Metal-binding</keyword>
<sequence length="249" mass="28640">MRHLIATLLLLTSLPAFSDNHKSDQIIRLDYTGFTIWLDCEQRGAVRFRYNAQRDTGNAKRHHKFYLDKKIPENCRQLSSKSYKGKFPEGRYDRGHLVPANHMDSDPAAIKDSNYMSNIIPQSANANRGAWLRTEEIIECHRDQEELLVIGGVVWGNDSSDDHFLHSHGIRTPDAMWKLILKGTPGNEQIISWIVPNKEDARRKKLDDYLVSIKEIEQLTGEKIREIPDNLKNYTASKSWSLPKNCNKG</sequence>
<evidence type="ECO:0000259" key="4">
    <source>
        <dbReference type="SMART" id="SM00477"/>
    </source>
</evidence>
<keyword evidence="6" id="KW-0540">Nuclease</keyword>